<protein>
    <submittedName>
        <fullName evidence="3">HD domain-containing protein</fullName>
    </submittedName>
</protein>
<dbReference type="CDD" id="cd00077">
    <property type="entry name" value="HDc"/>
    <property type="match status" value="1"/>
</dbReference>
<feature type="domain" description="HD-GYP" evidence="2">
    <location>
        <begin position="151"/>
        <end position="349"/>
    </location>
</feature>
<dbReference type="SMART" id="SM00471">
    <property type="entry name" value="HDc"/>
    <property type="match status" value="1"/>
</dbReference>
<accession>A0A1M5QJT3</accession>
<dbReference type="Gene3D" id="1.10.3210.10">
    <property type="entry name" value="Hypothetical protein af1432"/>
    <property type="match status" value="1"/>
</dbReference>
<dbReference type="Proteomes" id="UP000242329">
    <property type="component" value="Unassembled WGS sequence"/>
</dbReference>
<dbReference type="SUPFAM" id="SSF109604">
    <property type="entry name" value="HD-domain/PDEase-like"/>
    <property type="match status" value="1"/>
</dbReference>
<organism evidence="3 4">
    <name type="scientific">Thermosyntropha lipolytica DSM 11003</name>
    <dbReference type="NCBI Taxonomy" id="1123382"/>
    <lineage>
        <taxon>Bacteria</taxon>
        <taxon>Bacillati</taxon>
        <taxon>Bacillota</taxon>
        <taxon>Clostridia</taxon>
        <taxon>Eubacteriales</taxon>
        <taxon>Syntrophomonadaceae</taxon>
        <taxon>Thermosyntropha</taxon>
    </lineage>
</organism>
<reference evidence="4" key="1">
    <citation type="submission" date="2016-11" db="EMBL/GenBank/DDBJ databases">
        <authorList>
            <person name="Varghese N."/>
            <person name="Submissions S."/>
        </authorList>
    </citation>
    <scope>NUCLEOTIDE SEQUENCE [LARGE SCALE GENOMIC DNA]</scope>
    <source>
        <strain evidence="4">DSM 11003</strain>
    </source>
</reference>
<dbReference type="Pfam" id="PF13487">
    <property type="entry name" value="HD_5"/>
    <property type="match status" value="1"/>
</dbReference>
<evidence type="ECO:0000313" key="3">
    <source>
        <dbReference type="EMBL" id="SHH14352.1"/>
    </source>
</evidence>
<dbReference type="InterPro" id="IPR037522">
    <property type="entry name" value="HD_GYP_dom"/>
</dbReference>
<dbReference type="AlphaFoldDB" id="A0A1M5QJT3"/>
<evidence type="ECO:0000259" key="1">
    <source>
        <dbReference type="PROSITE" id="PS51831"/>
    </source>
</evidence>
<dbReference type="PANTHER" id="PTHR43155">
    <property type="entry name" value="CYCLIC DI-GMP PHOSPHODIESTERASE PA4108-RELATED"/>
    <property type="match status" value="1"/>
</dbReference>
<feature type="domain" description="HD" evidence="1">
    <location>
        <begin position="173"/>
        <end position="298"/>
    </location>
</feature>
<dbReference type="InterPro" id="IPR006674">
    <property type="entry name" value="HD_domain"/>
</dbReference>
<proteinExistence type="predicted"/>
<dbReference type="STRING" id="1123382.SAMN02745221_01785"/>
<dbReference type="InterPro" id="IPR003607">
    <property type="entry name" value="HD/PDEase_dom"/>
</dbReference>
<keyword evidence="4" id="KW-1185">Reference proteome</keyword>
<name>A0A1M5QJT3_9FIRM</name>
<dbReference type="PROSITE" id="PS51831">
    <property type="entry name" value="HD"/>
    <property type="match status" value="1"/>
</dbReference>
<dbReference type="PANTHER" id="PTHR43155:SF8">
    <property type="entry name" value="METAL DEPENDENT PHOSPHOHYDROLASE"/>
    <property type="match status" value="1"/>
</dbReference>
<gene>
    <name evidence="3" type="ORF">SAMN02745221_01785</name>
</gene>
<dbReference type="EMBL" id="FQWY01000035">
    <property type="protein sequence ID" value="SHH14352.1"/>
    <property type="molecule type" value="Genomic_DNA"/>
</dbReference>
<dbReference type="PROSITE" id="PS51832">
    <property type="entry name" value="HD_GYP"/>
    <property type="match status" value="1"/>
</dbReference>
<evidence type="ECO:0000313" key="4">
    <source>
        <dbReference type="Proteomes" id="UP000242329"/>
    </source>
</evidence>
<sequence length="550" mass="64425">MFVVIYWGDKMRVLKEKLKGLIKGSGADIGLIYAVYGDYAFRVLSLHDDRMPVEYNFSEFLHFDYNQDSVIWQVIDRKQMVINNEGKNFKPMVKGVRREIGIPVAYGGEVFAVVCLGRFKDEDIDVDLERLNQVVVEHILDIQRRFYQKLFYKSLLETMILIDEIFSEKSDFMPRHIYNVAAWAIEIAKRLKYADEDLTRIYLAAVMHDIGKIFIDKNILNKPGKLTAEEYNEMKKHAEIGYNIAKNMFLFELNARIPQWIYQHHEKWDGTGYPNGLKGEEIEREARILKVADALDAMLGERSYKKQKDIKEAISELRACRGKDFDPQIADIAVEILNERLNYSNKVLDDIFLPARLIMHTGKAEYSYEGYLSKEGEDMMFHSVKNIEEVESPLVINTLIIEKQNIIFEYRVKTKRIDANILKIYDIVEKTNELYFGLLWLLSGYIIKPDTKEAKEITITRISGNELVFICDDDYHPDEKKGMLIVIQFEDGTRVPVPGRITSKIKLNKVWHYYFAFTGITERNRDEILRQIFRKQINLKKFIYESSNKN</sequence>
<evidence type="ECO:0000259" key="2">
    <source>
        <dbReference type="PROSITE" id="PS51832"/>
    </source>
</evidence>